<dbReference type="NCBIfam" id="TIGR01730">
    <property type="entry name" value="RND_mfp"/>
    <property type="match status" value="1"/>
</dbReference>
<proteinExistence type="inferred from homology"/>
<evidence type="ECO:0000256" key="3">
    <source>
        <dbReference type="SAM" id="MobiDB-lite"/>
    </source>
</evidence>
<dbReference type="InterPro" id="IPR006143">
    <property type="entry name" value="RND_pump_MFP"/>
</dbReference>
<evidence type="ECO:0000259" key="6">
    <source>
        <dbReference type="Pfam" id="PF25917"/>
    </source>
</evidence>
<dbReference type="SUPFAM" id="SSF111369">
    <property type="entry name" value="HlyD-like secretion proteins"/>
    <property type="match status" value="1"/>
</dbReference>
<evidence type="ECO:0000259" key="5">
    <source>
        <dbReference type="Pfam" id="PF25876"/>
    </source>
</evidence>
<feature type="chain" id="PRO_5012258665" evidence="4">
    <location>
        <begin position="27"/>
        <end position="383"/>
    </location>
</feature>
<dbReference type="GO" id="GO:0030313">
    <property type="term" value="C:cell envelope"/>
    <property type="evidence" value="ECO:0007669"/>
    <property type="project" value="UniProtKB-SubCell"/>
</dbReference>
<organism evidence="9 10">
    <name type="scientific">Candidatus Raskinella chloraquaticus</name>
    <dbReference type="NCBI Taxonomy" id="1951219"/>
    <lineage>
        <taxon>Bacteria</taxon>
        <taxon>Pseudomonadati</taxon>
        <taxon>Pseudomonadota</taxon>
        <taxon>Alphaproteobacteria</taxon>
        <taxon>Hyphomicrobiales</taxon>
        <taxon>Phreatobacteraceae</taxon>
        <taxon>Candidatus Raskinella</taxon>
    </lineage>
</organism>
<feature type="domain" description="Multidrug resistance protein MdtA-like alpha-helical hairpin" evidence="5">
    <location>
        <begin position="98"/>
        <end position="166"/>
    </location>
</feature>
<comment type="caution">
    <text evidence="9">The sequence shown here is derived from an EMBL/GenBank/DDBJ whole genome shotgun (WGS) entry which is preliminary data.</text>
</comment>
<dbReference type="Gene3D" id="2.40.50.100">
    <property type="match status" value="1"/>
</dbReference>
<dbReference type="Pfam" id="PF25944">
    <property type="entry name" value="Beta-barrel_RND"/>
    <property type="match status" value="1"/>
</dbReference>
<dbReference type="AlphaFoldDB" id="A0A1W9I499"/>
<dbReference type="Pfam" id="PF25967">
    <property type="entry name" value="RND-MFP_C"/>
    <property type="match status" value="1"/>
</dbReference>
<evidence type="ECO:0000256" key="2">
    <source>
        <dbReference type="ARBA" id="ARBA00009477"/>
    </source>
</evidence>
<dbReference type="PANTHER" id="PTHR30158:SF24">
    <property type="entry name" value="HLYD FAMILY SECRETION PROTEIN"/>
    <property type="match status" value="1"/>
</dbReference>
<evidence type="ECO:0000313" key="9">
    <source>
        <dbReference type="EMBL" id="OQW54505.1"/>
    </source>
</evidence>
<dbReference type="GO" id="GO:0022857">
    <property type="term" value="F:transmembrane transporter activity"/>
    <property type="evidence" value="ECO:0007669"/>
    <property type="project" value="InterPro"/>
</dbReference>
<dbReference type="Proteomes" id="UP000192872">
    <property type="component" value="Unassembled WGS sequence"/>
</dbReference>
<dbReference type="STRING" id="1827387.A4S15_04695"/>
<keyword evidence="4" id="KW-0732">Signal</keyword>
<dbReference type="Pfam" id="PF25876">
    <property type="entry name" value="HH_MFP_RND"/>
    <property type="match status" value="1"/>
</dbReference>
<dbReference type="RefSeq" id="WP_376802631.1">
    <property type="nucleotide sequence ID" value="NZ_DBNB01000030.1"/>
</dbReference>
<reference evidence="9 10" key="1">
    <citation type="journal article" date="2017" name="Water Res.">
        <title>Comammox in drinking water systems.</title>
        <authorList>
            <person name="Wang Y."/>
            <person name="Ma L."/>
            <person name="Mao Y."/>
            <person name="Jiang X."/>
            <person name="Xia Y."/>
            <person name="Yu K."/>
            <person name="Li B."/>
            <person name="Zhang T."/>
        </authorList>
    </citation>
    <scope>NUCLEOTIDE SEQUENCE [LARGE SCALE GENOMIC DNA]</scope>
    <source>
        <strain evidence="9">SG_bin8</strain>
    </source>
</reference>
<dbReference type="InterPro" id="IPR058625">
    <property type="entry name" value="MdtA-like_BSH"/>
</dbReference>
<sequence>MHNLFNIRSAFVVAALVIGWSAAAQAPPAPQVVVATPVKKTITEWDEYTGRFDAVAAVEIRPRVAGFIEQIHFRDGQIVQKGDILFTIDKRPYEIAAESARADIARAQAQLELAQNDVERAQPLLQNKTLTQREFDNRLSTQRVALAALQTAQATVKTAELNLEWAEVRAPLSGRVSDRRIDVGNLVAGGQSAGASTLLTTIVALDPIYFAFDASEADYLKYSRLSQTGRRPSGRDTPNPVQVRLADETSWSREGRMDFVDNVVNPRSGTIRGRGIFDNKDGFLTPGVFGRMRLWAGDREALLIPDSAIASDQASKIVLVVGEDNMVSARTVTPGPLAEGLRVIRAGLKPDERVIINGRSNPFVRPGSKVTPQPGEIKLQPTN</sequence>
<accession>A0A1W9I499</accession>
<dbReference type="Gene3D" id="2.40.420.20">
    <property type="match status" value="1"/>
</dbReference>
<dbReference type="InterPro" id="IPR058624">
    <property type="entry name" value="MdtA-like_HH"/>
</dbReference>
<dbReference type="GO" id="GO:0005886">
    <property type="term" value="C:plasma membrane"/>
    <property type="evidence" value="ECO:0007669"/>
    <property type="project" value="TreeGrafter"/>
</dbReference>
<feature type="signal peptide" evidence="4">
    <location>
        <begin position="1"/>
        <end position="26"/>
    </location>
</feature>
<dbReference type="EMBL" id="LWDL01000003">
    <property type="protein sequence ID" value="OQW54505.1"/>
    <property type="molecule type" value="Genomic_DNA"/>
</dbReference>
<comment type="similarity">
    <text evidence="2">Belongs to the membrane fusion protein (MFP) (TC 8.A.1) family.</text>
</comment>
<feature type="domain" description="Multidrug resistance protein MdtA-like C-terminal permuted SH3" evidence="8">
    <location>
        <begin position="301"/>
        <end position="358"/>
    </location>
</feature>
<name>A0A1W9I499_9HYPH</name>
<evidence type="ECO:0000313" key="10">
    <source>
        <dbReference type="Proteomes" id="UP000192872"/>
    </source>
</evidence>
<dbReference type="GO" id="GO:0046677">
    <property type="term" value="P:response to antibiotic"/>
    <property type="evidence" value="ECO:0007669"/>
    <property type="project" value="TreeGrafter"/>
</dbReference>
<comment type="subcellular location">
    <subcellularLocation>
        <location evidence="1">Cell envelope</location>
    </subcellularLocation>
</comment>
<dbReference type="Pfam" id="PF25917">
    <property type="entry name" value="BSH_RND"/>
    <property type="match status" value="1"/>
</dbReference>
<gene>
    <name evidence="9" type="ORF">A4S15_04695</name>
</gene>
<evidence type="ECO:0000256" key="1">
    <source>
        <dbReference type="ARBA" id="ARBA00004196"/>
    </source>
</evidence>
<dbReference type="Gene3D" id="1.10.287.470">
    <property type="entry name" value="Helix hairpin bin"/>
    <property type="match status" value="1"/>
</dbReference>
<dbReference type="PANTHER" id="PTHR30158">
    <property type="entry name" value="ACRA/E-RELATED COMPONENT OF DRUG EFFLUX TRANSPORTER"/>
    <property type="match status" value="1"/>
</dbReference>
<dbReference type="InterPro" id="IPR058627">
    <property type="entry name" value="MdtA-like_C"/>
</dbReference>
<protein>
    <submittedName>
        <fullName evidence="9">Efflux transporter periplasmic adaptor subunit</fullName>
    </submittedName>
</protein>
<evidence type="ECO:0000259" key="8">
    <source>
        <dbReference type="Pfam" id="PF25967"/>
    </source>
</evidence>
<feature type="domain" description="Multidrug resistance protein MdtA-like beta-barrel" evidence="7">
    <location>
        <begin position="207"/>
        <end position="295"/>
    </location>
</feature>
<feature type="region of interest" description="Disordered" evidence="3">
    <location>
        <begin position="359"/>
        <end position="383"/>
    </location>
</feature>
<feature type="domain" description="Multidrug resistance protein MdtA-like barrel-sandwich hybrid" evidence="6">
    <location>
        <begin position="57"/>
        <end position="195"/>
    </location>
</feature>
<evidence type="ECO:0000259" key="7">
    <source>
        <dbReference type="Pfam" id="PF25944"/>
    </source>
</evidence>
<evidence type="ECO:0000256" key="4">
    <source>
        <dbReference type="SAM" id="SignalP"/>
    </source>
</evidence>
<dbReference type="Gene3D" id="2.40.30.170">
    <property type="match status" value="1"/>
</dbReference>
<dbReference type="InterPro" id="IPR058626">
    <property type="entry name" value="MdtA-like_b-barrel"/>
</dbReference>